<dbReference type="EMBL" id="CP000159">
    <property type="protein sequence ID" value="ABC45145.1"/>
    <property type="molecule type" value="Genomic_DNA"/>
</dbReference>
<dbReference type="KEGG" id="sru:SRU_2434"/>
<reference evidence="2 3" key="1">
    <citation type="journal article" date="2005" name="Proc. Natl. Acad. Sci. U.S.A.">
        <title>The genome of Salinibacter ruber: convergence and gene exchange among hyperhalophilic bacteria and archaea.</title>
        <authorList>
            <person name="Mongodin E.F."/>
            <person name="Nelson K.E."/>
            <person name="Daugherty S."/>
            <person name="Deboy R.T."/>
            <person name="Wister J."/>
            <person name="Khouri H."/>
            <person name="Weidman J."/>
            <person name="Walsh D.A."/>
            <person name="Papke R.T."/>
            <person name="Sanchez Perez G."/>
            <person name="Sharma A.K."/>
            <person name="Nesbo C.L."/>
            <person name="MacLeod D."/>
            <person name="Bapteste E."/>
            <person name="Doolittle W.F."/>
            <person name="Charlebois R.L."/>
            <person name="Legault B."/>
            <person name="Rodriguez-Valera F."/>
        </authorList>
    </citation>
    <scope>NUCLEOTIDE SEQUENCE [LARGE SCALE GENOMIC DNA]</scope>
    <source>
        <strain evidence="3">DSM 13855 / CECT 5946 / M31</strain>
    </source>
</reference>
<dbReference type="Proteomes" id="UP000008674">
    <property type="component" value="Chromosome"/>
</dbReference>
<dbReference type="Pfam" id="PF17989">
    <property type="entry name" value="ALP_N"/>
    <property type="match status" value="1"/>
</dbReference>
<evidence type="ECO:0000313" key="2">
    <source>
        <dbReference type="EMBL" id="ABC45145.1"/>
    </source>
</evidence>
<dbReference type="OrthoDB" id="627216at2"/>
<dbReference type="AlphaFoldDB" id="Q2RZU8"/>
<dbReference type="HOGENOM" id="CLU_810670_0_0_10"/>
<accession>Q2RZU8</accession>
<dbReference type="STRING" id="309807.SRU_2434"/>
<name>Q2RZU8_SALRD</name>
<evidence type="ECO:0000313" key="3">
    <source>
        <dbReference type="Proteomes" id="UP000008674"/>
    </source>
</evidence>
<dbReference type="InterPro" id="IPR040607">
    <property type="entry name" value="ALP_N"/>
</dbReference>
<protein>
    <recommendedName>
        <fullName evidence="1">Actin-like protein N-terminal domain-containing protein</fullName>
    </recommendedName>
</protein>
<feature type="domain" description="Actin-like protein N-terminal" evidence="1">
    <location>
        <begin position="16"/>
        <end position="153"/>
    </location>
</feature>
<dbReference type="Gene3D" id="3.30.420.40">
    <property type="match status" value="2"/>
</dbReference>
<dbReference type="EnsemblBacteria" id="ABC45145">
    <property type="protein sequence ID" value="ABC45145"/>
    <property type="gene ID" value="SRU_2434"/>
</dbReference>
<evidence type="ECO:0000259" key="1">
    <source>
        <dbReference type="Pfam" id="PF17989"/>
    </source>
</evidence>
<gene>
    <name evidence="2" type="ordered locus">SRU_2434</name>
</gene>
<keyword evidence="3" id="KW-1185">Reference proteome</keyword>
<organism evidence="2 3">
    <name type="scientific">Salinibacter ruber (strain DSM 13855 / M31)</name>
    <dbReference type="NCBI Taxonomy" id="309807"/>
    <lineage>
        <taxon>Bacteria</taxon>
        <taxon>Pseudomonadati</taxon>
        <taxon>Rhodothermota</taxon>
        <taxon>Rhodothermia</taxon>
        <taxon>Rhodothermales</taxon>
        <taxon>Salinibacteraceae</taxon>
        <taxon>Salinibacter</taxon>
    </lineage>
</organism>
<dbReference type="SUPFAM" id="SSF53067">
    <property type="entry name" value="Actin-like ATPase domain"/>
    <property type="match status" value="2"/>
</dbReference>
<dbReference type="eggNOG" id="ENOG502Z9RH">
    <property type="taxonomic scope" value="Bacteria"/>
</dbReference>
<proteinExistence type="predicted"/>
<dbReference type="InterPro" id="IPR043129">
    <property type="entry name" value="ATPase_NBD"/>
</dbReference>
<sequence>MPPSLSGSLEISSAMLKTQSFPSVFETNTTELVDVADGLLEGLKVQVDDEQYVVGDLALREGTAPHKGINNAPSDLDYRLLLRAGLLVAQAGGADTPLTLTTGFPYSSYRVHRRSAGNLIEGEQEIEFDGRPFGEGEHSVVGVDIADVEVLPEIEGHVTATREGEIEEDDPFFAVSLGYGTFESVLSLPSGPVQRTATSGHGLRYATSMMAERLREKHYLDMPTEHQIDMAMRRGTVVAGRQRYDLSELRQKVLRIYYNDVVSPALKKAFDDSDFGQTRKMYLAGGGALYTELVDAFDDEFGEVLSLEVVPDPAAHVSRGFALHAAGVNGKSPDHAVGLDLGNANTSVTLFDRERA</sequence>